<dbReference type="Pfam" id="PF00685">
    <property type="entry name" value="Sulfotransfer_1"/>
    <property type="match status" value="1"/>
</dbReference>
<comment type="similarity">
    <text evidence="1">Belongs to the sulfotransferase 1 family.</text>
</comment>
<feature type="domain" description="Sulfotransferase" evidence="3">
    <location>
        <begin position="37"/>
        <end position="203"/>
    </location>
</feature>
<sequence length="225" mass="26569">MERRKPKYQIIDGEPRCLGIDPDILRENLKFRPKSGDVVLSTFPKSGTHWVQFIIQLILKQGEPITTHKEFTDNMRLMEYSRCQDWTPLLPFRLFFSHLPLSRERMTQEAKYVYIARNPWDVCVSFFHWVTNLSVYEFYDGTFEEFVEAFVDGNFGYGDYFEHVASGYGLKNEPNVFFLTYEELQTNKRAVVLKLAHFLGEQYGKDLENSESCSNCCLRDPRLRQ</sequence>
<evidence type="ECO:0000259" key="3">
    <source>
        <dbReference type="Pfam" id="PF00685"/>
    </source>
</evidence>
<dbReference type="EMBL" id="JABSTR010000008">
    <property type="protein sequence ID" value="KAH9378096.1"/>
    <property type="molecule type" value="Genomic_DNA"/>
</dbReference>
<dbReference type="Gene3D" id="3.40.50.300">
    <property type="entry name" value="P-loop containing nucleotide triphosphate hydrolases"/>
    <property type="match status" value="1"/>
</dbReference>
<keyword evidence="2" id="KW-0808">Transferase</keyword>
<evidence type="ECO:0000256" key="1">
    <source>
        <dbReference type="ARBA" id="ARBA00005771"/>
    </source>
</evidence>
<dbReference type="OMA" id="WISEILW"/>
<dbReference type="AlphaFoldDB" id="A0A9J6GTN5"/>
<dbReference type="PANTHER" id="PTHR11783">
    <property type="entry name" value="SULFOTRANSFERASE SULT"/>
    <property type="match status" value="1"/>
</dbReference>
<dbReference type="SUPFAM" id="SSF52540">
    <property type="entry name" value="P-loop containing nucleoside triphosphate hydrolases"/>
    <property type="match status" value="1"/>
</dbReference>
<dbReference type="GO" id="GO:0008146">
    <property type="term" value="F:sulfotransferase activity"/>
    <property type="evidence" value="ECO:0007669"/>
    <property type="project" value="InterPro"/>
</dbReference>
<comment type="caution">
    <text evidence="4">The sequence shown here is derived from an EMBL/GenBank/DDBJ whole genome shotgun (WGS) entry which is preliminary data.</text>
</comment>
<dbReference type="InterPro" id="IPR027417">
    <property type="entry name" value="P-loop_NTPase"/>
</dbReference>
<keyword evidence="5" id="KW-1185">Reference proteome</keyword>
<dbReference type="Proteomes" id="UP000821853">
    <property type="component" value="Unassembled WGS sequence"/>
</dbReference>
<protein>
    <recommendedName>
        <fullName evidence="3">Sulfotransferase domain-containing protein</fullName>
    </recommendedName>
</protein>
<organism evidence="4 5">
    <name type="scientific">Haemaphysalis longicornis</name>
    <name type="common">Bush tick</name>
    <dbReference type="NCBI Taxonomy" id="44386"/>
    <lineage>
        <taxon>Eukaryota</taxon>
        <taxon>Metazoa</taxon>
        <taxon>Ecdysozoa</taxon>
        <taxon>Arthropoda</taxon>
        <taxon>Chelicerata</taxon>
        <taxon>Arachnida</taxon>
        <taxon>Acari</taxon>
        <taxon>Parasitiformes</taxon>
        <taxon>Ixodida</taxon>
        <taxon>Ixodoidea</taxon>
        <taxon>Ixodidae</taxon>
        <taxon>Haemaphysalinae</taxon>
        <taxon>Haemaphysalis</taxon>
    </lineage>
</organism>
<dbReference type="OrthoDB" id="6508061at2759"/>
<dbReference type="InterPro" id="IPR000863">
    <property type="entry name" value="Sulfotransferase_dom"/>
</dbReference>
<accession>A0A9J6GTN5</accession>
<proteinExistence type="inferred from homology"/>
<gene>
    <name evidence="4" type="ORF">HPB48_006658</name>
</gene>
<evidence type="ECO:0000313" key="4">
    <source>
        <dbReference type="EMBL" id="KAH9378096.1"/>
    </source>
</evidence>
<evidence type="ECO:0000313" key="5">
    <source>
        <dbReference type="Proteomes" id="UP000821853"/>
    </source>
</evidence>
<evidence type="ECO:0000256" key="2">
    <source>
        <dbReference type="ARBA" id="ARBA00022679"/>
    </source>
</evidence>
<reference evidence="4 5" key="1">
    <citation type="journal article" date="2020" name="Cell">
        <title>Large-Scale Comparative Analyses of Tick Genomes Elucidate Their Genetic Diversity and Vector Capacities.</title>
        <authorList>
            <consortium name="Tick Genome and Microbiome Consortium (TIGMIC)"/>
            <person name="Jia N."/>
            <person name="Wang J."/>
            <person name="Shi W."/>
            <person name="Du L."/>
            <person name="Sun Y."/>
            <person name="Zhan W."/>
            <person name="Jiang J.F."/>
            <person name="Wang Q."/>
            <person name="Zhang B."/>
            <person name="Ji P."/>
            <person name="Bell-Sakyi L."/>
            <person name="Cui X.M."/>
            <person name="Yuan T.T."/>
            <person name="Jiang B.G."/>
            <person name="Yang W.F."/>
            <person name="Lam T.T."/>
            <person name="Chang Q.C."/>
            <person name="Ding S.J."/>
            <person name="Wang X.J."/>
            <person name="Zhu J.G."/>
            <person name="Ruan X.D."/>
            <person name="Zhao L."/>
            <person name="Wei J.T."/>
            <person name="Ye R.Z."/>
            <person name="Que T.C."/>
            <person name="Du C.H."/>
            <person name="Zhou Y.H."/>
            <person name="Cheng J.X."/>
            <person name="Dai P.F."/>
            <person name="Guo W.B."/>
            <person name="Han X.H."/>
            <person name="Huang E.J."/>
            <person name="Li L.F."/>
            <person name="Wei W."/>
            <person name="Gao Y.C."/>
            <person name="Liu J.Z."/>
            <person name="Shao H.Z."/>
            <person name="Wang X."/>
            <person name="Wang C.C."/>
            <person name="Yang T.C."/>
            <person name="Huo Q.B."/>
            <person name="Li W."/>
            <person name="Chen H.Y."/>
            <person name="Chen S.E."/>
            <person name="Zhou L.G."/>
            <person name="Ni X.B."/>
            <person name="Tian J.H."/>
            <person name="Sheng Y."/>
            <person name="Liu T."/>
            <person name="Pan Y.S."/>
            <person name="Xia L.Y."/>
            <person name="Li J."/>
            <person name="Zhao F."/>
            <person name="Cao W.C."/>
        </authorList>
    </citation>
    <scope>NUCLEOTIDE SEQUENCE [LARGE SCALE GENOMIC DNA]</scope>
    <source>
        <strain evidence="4">HaeL-2018</strain>
    </source>
</reference>
<dbReference type="VEuPathDB" id="VectorBase:HLOH_041647"/>
<name>A0A9J6GTN5_HAELO</name>